<dbReference type="RefSeq" id="WP_170917497.1">
    <property type="nucleotide sequence ID" value="NZ_FUZT01000010.1"/>
</dbReference>
<keyword evidence="2" id="KW-1185">Reference proteome</keyword>
<proteinExistence type="predicted"/>
<accession>A0A1T5M6A8</accession>
<evidence type="ECO:0000313" key="1">
    <source>
        <dbReference type="EMBL" id="SKC83761.1"/>
    </source>
</evidence>
<sequence length="56" mass="6459">MKGYTPITTLKDFVYTYSSHKSDTEIAYLLNITISDIKAVRKDFVKKSKSEELKVL</sequence>
<name>A0A1T5M6A8_9FIRM</name>
<gene>
    <name evidence="1" type="ORF">SAMN02194393_03989</name>
</gene>
<dbReference type="Proteomes" id="UP000190285">
    <property type="component" value="Unassembled WGS sequence"/>
</dbReference>
<organism evidence="1 2">
    <name type="scientific">Maledivibacter halophilus</name>
    <dbReference type="NCBI Taxonomy" id="36842"/>
    <lineage>
        <taxon>Bacteria</taxon>
        <taxon>Bacillati</taxon>
        <taxon>Bacillota</taxon>
        <taxon>Clostridia</taxon>
        <taxon>Peptostreptococcales</taxon>
        <taxon>Caminicellaceae</taxon>
        <taxon>Maledivibacter</taxon>
    </lineage>
</organism>
<dbReference type="EMBL" id="FUZT01000010">
    <property type="protein sequence ID" value="SKC83761.1"/>
    <property type="molecule type" value="Genomic_DNA"/>
</dbReference>
<dbReference type="AlphaFoldDB" id="A0A1T5M6A8"/>
<protein>
    <submittedName>
        <fullName evidence="1">Uncharacterized protein</fullName>
    </submittedName>
</protein>
<reference evidence="2" key="1">
    <citation type="submission" date="2017-02" db="EMBL/GenBank/DDBJ databases">
        <authorList>
            <person name="Varghese N."/>
            <person name="Submissions S."/>
        </authorList>
    </citation>
    <scope>NUCLEOTIDE SEQUENCE [LARGE SCALE GENOMIC DNA]</scope>
    <source>
        <strain evidence="2">M1</strain>
    </source>
</reference>
<evidence type="ECO:0000313" key="2">
    <source>
        <dbReference type="Proteomes" id="UP000190285"/>
    </source>
</evidence>